<keyword evidence="5" id="KW-1003">Cell membrane</keyword>
<evidence type="ECO:0000256" key="4">
    <source>
        <dbReference type="ARBA" id="ARBA00022448"/>
    </source>
</evidence>
<comment type="caution">
    <text evidence="13">The sequence shown here is derived from an EMBL/GenBank/DDBJ whole genome shotgun (WGS) entry which is preliminary data.</text>
</comment>
<dbReference type="PANTHER" id="PTHR30472">
    <property type="entry name" value="FERRIC ENTEROBACTIN TRANSPORT SYSTEM PERMEASE PROTEIN"/>
    <property type="match status" value="1"/>
</dbReference>
<feature type="transmembrane region" description="Helical" evidence="12">
    <location>
        <begin position="62"/>
        <end position="82"/>
    </location>
</feature>
<dbReference type="AlphaFoldDB" id="A0A4R6BB35"/>
<feature type="transmembrane region" description="Helical" evidence="12">
    <location>
        <begin position="193"/>
        <end position="213"/>
    </location>
</feature>
<feature type="transmembrane region" description="Helical" evidence="12">
    <location>
        <begin position="310"/>
        <end position="330"/>
    </location>
</feature>
<evidence type="ECO:0000256" key="6">
    <source>
        <dbReference type="ARBA" id="ARBA00022692"/>
    </source>
</evidence>
<keyword evidence="7 12" id="KW-1133">Transmembrane helix</keyword>
<evidence type="ECO:0000256" key="1">
    <source>
        <dbReference type="ARBA" id="ARBA00004651"/>
    </source>
</evidence>
<dbReference type="SUPFAM" id="SSF81345">
    <property type="entry name" value="ABC transporter involved in vitamin B12 uptake, BtuC"/>
    <property type="match status" value="1"/>
</dbReference>
<dbReference type="Pfam" id="PF01032">
    <property type="entry name" value="FecCD"/>
    <property type="match status" value="1"/>
</dbReference>
<feature type="transmembrane region" description="Helical" evidence="12">
    <location>
        <begin position="12"/>
        <end position="36"/>
    </location>
</feature>
<comment type="similarity">
    <text evidence="2">Belongs to the binding-protein-dependent transport system permease family. FecCD subfamily.</text>
</comment>
<proteinExistence type="inferred from homology"/>
<name>A0A4R6BB35_9STAP</name>
<comment type="subcellular location">
    <subcellularLocation>
        <location evidence="1">Cell membrane</location>
        <topology evidence="1">Multi-pass membrane protein</topology>
    </subcellularLocation>
</comment>
<accession>A0A4R6BB35</accession>
<dbReference type="EMBL" id="SCWA01000021">
    <property type="protein sequence ID" value="TDL94164.1"/>
    <property type="molecule type" value="Genomic_DNA"/>
</dbReference>
<evidence type="ECO:0000256" key="8">
    <source>
        <dbReference type="ARBA" id="ARBA00023136"/>
    </source>
</evidence>
<keyword evidence="6 12" id="KW-0812">Transmembrane</keyword>
<evidence type="ECO:0000313" key="14">
    <source>
        <dbReference type="Proteomes" id="UP000295310"/>
    </source>
</evidence>
<evidence type="ECO:0000256" key="7">
    <source>
        <dbReference type="ARBA" id="ARBA00022989"/>
    </source>
</evidence>
<evidence type="ECO:0000256" key="10">
    <source>
        <dbReference type="ARBA" id="ARBA00031149"/>
    </source>
</evidence>
<dbReference type="GO" id="GO:0033214">
    <property type="term" value="P:siderophore-iron import into cell"/>
    <property type="evidence" value="ECO:0007669"/>
    <property type="project" value="TreeGrafter"/>
</dbReference>
<feature type="transmembrane region" description="Helical" evidence="12">
    <location>
        <begin position="241"/>
        <end position="268"/>
    </location>
</feature>
<evidence type="ECO:0000256" key="12">
    <source>
        <dbReference type="SAM" id="Phobius"/>
    </source>
</evidence>
<gene>
    <name evidence="13" type="ORF">ERX27_09815</name>
</gene>
<comment type="function">
    <text evidence="9">Part of the binding-protein-dependent transport system for heme-iron. Responsible for the translocation of the substrate across the membrane.</text>
</comment>
<dbReference type="Gene3D" id="1.10.3470.10">
    <property type="entry name" value="ABC transporter involved in vitamin B12 uptake, BtuC"/>
    <property type="match status" value="1"/>
</dbReference>
<dbReference type="RefSeq" id="WP_133432651.1">
    <property type="nucleotide sequence ID" value="NZ_SCWA01000021.1"/>
</dbReference>
<keyword evidence="4" id="KW-0813">Transport</keyword>
<dbReference type="OrthoDB" id="9811721at2"/>
<dbReference type="FunFam" id="1.10.3470.10:FF:000001">
    <property type="entry name" value="Vitamin B12 ABC transporter permease BtuC"/>
    <property type="match status" value="1"/>
</dbReference>
<evidence type="ECO:0000256" key="5">
    <source>
        <dbReference type="ARBA" id="ARBA00022475"/>
    </source>
</evidence>
<dbReference type="GO" id="GO:0005886">
    <property type="term" value="C:plasma membrane"/>
    <property type="evidence" value="ECO:0007669"/>
    <property type="project" value="UniProtKB-SubCell"/>
</dbReference>
<evidence type="ECO:0000256" key="11">
    <source>
        <dbReference type="ARBA" id="ARBA00031465"/>
    </source>
</evidence>
<keyword evidence="8 12" id="KW-0472">Membrane</keyword>
<dbReference type="CDD" id="cd06550">
    <property type="entry name" value="TM_ABC_iron-siderophores_like"/>
    <property type="match status" value="1"/>
</dbReference>
<dbReference type="PANTHER" id="PTHR30472:SF25">
    <property type="entry name" value="ABC TRANSPORTER PERMEASE PROTEIN MJ0876-RELATED"/>
    <property type="match status" value="1"/>
</dbReference>
<evidence type="ECO:0000256" key="9">
    <source>
        <dbReference type="ARBA" id="ARBA00025320"/>
    </source>
</evidence>
<dbReference type="InterPro" id="IPR037294">
    <property type="entry name" value="ABC_BtuC-like"/>
</dbReference>
<evidence type="ECO:0000256" key="3">
    <source>
        <dbReference type="ARBA" id="ARBA00018524"/>
    </source>
</evidence>
<protein>
    <recommendedName>
        <fullName evidence="3">Probable heme-iron transport system permease protein IsdF</fullName>
    </recommendedName>
    <alternativeName>
        <fullName evidence="11">Iron-regulated surface determinant protein F</fullName>
    </alternativeName>
    <alternativeName>
        <fullName evidence="10">Staphylococcal iron-regulated protein G</fullName>
    </alternativeName>
</protein>
<dbReference type="GO" id="GO:0022857">
    <property type="term" value="F:transmembrane transporter activity"/>
    <property type="evidence" value="ECO:0007669"/>
    <property type="project" value="InterPro"/>
</dbReference>
<feature type="transmembrane region" description="Helical" evidence="12">
    <location>
        <begin position="280"/>
        <end position="298"/>
    </location>
</feature>
<reference evidence="13 14" key="1">
    <citation type="submission" date="2019-01" db="EMBL/GenBank/DDBJ databases">
        <title>Draft genome sequences of the type strains of six Macrococcus species.</title>
        <authorList>
            <person name="Mazhar S."/>
            <person name="Altermann E."/>
            <person name="Hill C."/>
            <person name="Mcauliffe O."/>
        </authorList>
    </citation>
    <scope>NUCLEOTIDE SEQUENCE [LARGE SCALE GENOMIC DNA]</scope>
    <source>
        <strain evidence="13 14">CCM4811</strain>
    </source>
</reference>
<dbReference type="Proteomes" id="UP000295310">
    <property type="component" value="Unassembled WGS sequence"/>
</dbReference>
<evidence type="ECO:0000256" key="2">
    <source>
        <dbReference type="ARBA" id="ARBA00007935"/>
    </source>
</evidence>
<dbReference type="InterPro" id="IPR000522">
    <property type="entry name" value="ABC_transptr_permease_BtuC"/>
</dbReference>
<evidence type="ECO:0000313" key="13">
    <source>
        <dbReference type="EMBL" id="TDL94164.1"/>
    </source>
</evidence>
<sequence>MSNAYRQQTSRNGWMIFVLAFMVVCFLIIDITIGAYDVSLTQLLFHFKDSVIDNLVIFNLRLPRALTCIIVGACLGVAGLYMQIILRNPIASPFTLGISSAASCGAAVSIVTGFPFIHPVVNIQLSAILFSLFCSGLMVMTAFRRQMDPKLMILFGVSLNFFFLAFQSLTQYMADEREVQKIVNWVFGSVTKANWTGVTVTTLTFIVFFTLSYRKAWHLNLMTMSDDRARSMGLNTHRFRIFIFICSSIITAVAVSYVGTIGFIGLLAPHFAKFLVGYDVRFTAPLSAVIGAAILLAASILSKSIIPGTLIPIGILTHIIGVPFMCMIALRGRS</sequence>
<feature type="transmembrane region" description="Helical" evidence="12">
    <location>
        <begin position="123"/>
        <end position="144"/>
    </location>
</feature>
<organism evidence="13 14">
    <name type="scientific">Macrococcus brunensis</name>
    <dbReference type="NCBI Taxonomy" id="198483"/>
    <lineage>
        <taxon>Bacteria</taxon>
        <taxon>Bacillati</taxon>
        <taxon>Bacillota</taxon>
        <taxon>Bacilli</taxon>
        <taxon>Bacillales</taxon>
        <taxon>Staphylococcaceae</taxon>
        <taxon>Macrococcus</taxon>
    </lineage>
</organism>
<keyword evidence="14" id="KW-1185">Reference proteome</keyword>
<feature type="transmembrane region" description="Helical" evidence="12">
    <location>
        <begin position="151"/>
        <end position="173"/>
    </location>
</feature>
<feature type="transmembrane region" description="Helical" evidence="12">
    <location>
        <begin position="94"/>
        <end position="117"/>
    </location>
</feature>